<reference evidence="2 3" key="1">
    <citation type="journal article" date="2018" name="Mycol. Prog.">
        <title>Coniella lustricola, a new species from submerged detritus.</title>
        <authorList>
            <person name="Raudabaugh D.B."/>
            <person name="Iturriaga T."/>
            <person name="Carver A."/>
            <person name="Mondo S."/>
            <person name="Pangilinan J."/>
            <person name="Lipzen A."/>
            <person name="He G."/>
            <person name="Amirebrahimi M."/>
            <person name="Grigoriev I.V."/>
            <person name="Miller A.N."/>
        </authorList>
    </citation>
    <scope>NUCLEOTIDE SEQUENCE [LARGE SCALE GENOMIC DNA]</scope>
    <source>
        <strain evidence="2 3">B22-T-1</strain>
    </source>
</reference>
<feature type="compositionally biased region" description="Basic and acidic residues" evidence="1">
    <location>
        <begin position="29"/>
        <end position="39"/>
    </location>
</feature>
<organism evidence="2 3">
    <name type="scientific">Coniella lustricola</name>
    <dbReference type="NCBI Taxonomy" id="2025994"/>
    <lineage>
        <taxon>Eukaryota</taxon>
        <taxon>Fungi</taxon>
        <taxon>Dikarya</taxon>
        <taxon>Ascomycota</taxon>
        <taxon>Pezizomycotina</taxon>
        <taxon>Sordariomycetes</taxon>
        <taxon>Sordariomycetidae</taxon>
        <taxon>Diaporthales</taxon>
        <taxon>Schizoparmaceae</taxon>
        <taxon>Coniella</taxon>
    </lineage>
</organism>
<sequence length="391" mass="43263">MVCDAAPTAGRSESGDPASSHGQTLSHHQGPDPKPSTKEHSIDRFCYQYLQMVSPPEYPPGDLVKSSRVQNEIFERIFAAQSAPPPKMARLQLRALKELVQRIQESVGDDESDEYAVSDEFMHRIGELMSMPRTSELDEAQHKCIVSYRLSLLEPPAMIDILENRSLIAASGTTGLRTWEAGLHLGQYLCMNGHLVRGKRVLELGAGTGYLSVLCAKYLGAAHVTATDGYEEVVDSLSDNLALNNVQWSYDPSPLTSDATVCPKLLKWGHALMGTEEESWNRGQKVHLVLGADITYDQRANPPLVATLRELLHLFPDAKILVAATQRNETTSVVFRELCSQNGLCLEEHAFSLDQIPKHVPDRDVLTPYYTLSMPIHIYYISLAGRPDGPS</sequence>
<dbReference type="GO" id="GO:0032259">
    <property type="term" value="P:methylation"/>
    <property type="evidence" value="ECO:0007669"/>
    <property type="project" value="UniProtKB-KW"/>
</dbReference>
<dbReference type="CDD" id="cd02440">
    <property type="entry name" value="AdoMet_MTases"/>
    <property type="match status" value="1"/>
</dbReference>
<proteinExistence type="predicted"/>
<evidence type="ECO:0000256" key="1">
    <source>
        <dbReference type="SAM" id="MobiDB-lite"/>
    </source>
</evidence>
<gene>
    <name evidence="2" type="ORF">BD289DRAFT_367874</name>
</gene>
<dbReference type="PANTHER" id="PTHR14614:SF130">
    <property type="entry name" value="PROTEIN-LYSINE N-METHYLTRANSFERASE EEF2KMT"/>
    <property type="match status" value="1"/>
</dbReference>
<dbReference type="InParanoid" id="A0A2T3A8S6"/>
<name>A0A2T3A8S6_9PEZI</name>
<dbReference type="AlphaFoldDB" id="A0A2T3A8S6"/>
<protein>
    <submittedName>
        <fullName evidence="2">Putative methyltransferase-domain-containing protein</fullName>
    </submittedName>
</protein>
<keyword evidence="3" id="KW-1185">Reference proteome</keyword>
<dbReference type="STRING" id="2025994.A0A2T3A8S6"/>
<dbReference type="PANTHER" id="PTHR14614">
    <property type="entry name" value="HEPATOCELLULAR CARCINOMA-ASSOCIATED ANTIGEN"/>
    <property type="match status" value="1"/>
</dbReference>
<dbReference type="GO" id="GO:0005737">
    <property type="term" value="C:cytoplasm"/>
    <property type="evidence" value="ECO:0007669"/>
    <property type="project" value="TreeGrafter"/>
</dbReference>
<dbReference type="FunCoup" id="A0A2T3A8S6">
    <property type="interactions" value="498"/>
</dbReference>
<dbReference type="Proteomes" id="UP000241462">
    <property type="component" value="Unassembled WGS sequence"/>
</dbReference>
<keyword evidence="2" id="KW-0808">Transferase</keyword>
<evidence type="ECO:0000313" key="2">
    <source>
        <dbReference type="EMBL" id="PSR85903.1"/>
    </source>
</evidence>
<keyword evidence="2" id="KW-0489">Methyltransferase</keyword>
<dbReference type="GO" id="GO:0008757">
    <property type="term" value="F:S-adenosylmethionine-dependent methyltransferase activity"/>
    <property type="evidence" value="ECO:0007669"/>
    <property type="project" value="UniProtKB-ARBA"/>
</dbReference>
<feature type="region of interest" description="Disordered" evidence="1">
    <location>
        <begin position="1"/>
        <end position="39"/>
    </location>
</feature>
<dbReference type="OrthoDB" id="194386at2759"/>
<dbReference type="InterPro" id="IPR019410">
    <property type="entry name" value="Methyltransf_16"/>
</dbReference>
<dbReference type="EMBL" id="KZ678436">
    <property type="protein sequence ID" value="PSR85903.1"/>
    <property type="molecule type" value="Genomic_DNA"/>
</dbReference>
<dbReference type="SUPFAM" id="SSF53335">
    <property type="entry name" value="S-adenosyl-L-methionine-dependent methyltransferases"/>
    <property type="match status" value="1"/>
</dbReference>
<dbReference type="InterPro" id="IPR029063">
    <property type="entry name" value="SAM-dependent_MTases_sf"/>
</dbReference>
<dbReference type="Gene3D" id="3.40.50.150">
    <property type="entry name" value="Vaccinia Virus protein VP39"/>
    <property type="match status" value="1"/>
</dbReference>
<evidence type="ECO:0000313" key="3">
    <source>
        <dbReference type="Proteomes" id="UP000241462"/>
    </source>
</evidence>
<dbReference type="Pfam" id="PF10294">
    <property type="entry name" value="Methyltransf_16"/>
    <property type="match status" value="1"/>
</dbReference>
<accession>A0A2T3A8S6</accession>